<reference evidence="3 5" key="2">
    <citation type="submission" date="2016-10" db="EMBL/GenBank/DDBJ databases">
        <authorList>
            <person name="Varghese N."/>
            <person name="Submissions S."/>
        </authorList>
    </citation>
    <scope>NUCLEOTIDE SEQUENCE [LARGE SCALE GENOMIC DNA]</scope>
    <source>
        <strain evidence="3 5">DSM 6083</strain>
    </source>
</reference>
<dbReference type="Proteomes" id="UP000182276">
    <property type="component" value="Unassembled WGS sequence"/>
</dbReference>
<evidence type="ECO:0000313" key="5">
    <source>
        <dbReference type="Proteomes" id="UP000182276"/>
    </source>
</evidence>
<organism evidence="2 4">
    <name type="scientific">Stutzerimonas balearica DSM 6083</name>
    <dbReference type="NCBI Taxonomy" id="1123016"/>
    <lineage>
        <taxon>Bacteria</taxon>
        <taxon>Pseudomonadati</taxon>
        <taxon>Pseudomonadota</taxon>
        <taxon>Gammaproteobacteria</taxon>
        <taxon>Pseudomonadales</taxon>
        <taxon>Pseudomonadaceae</taxon>
        <taxon>Stutzerimonas</taxon>
    </lineage>
</organism>
<dbReference type="RefSeq" id="WP_043219177.1">
    <property type="nucleotide sequence ID" value="NZ_CP007511.1"/>
</dbReference>
<dbReference type="AlphaFoldDB" id="A0A8D3XZV6"/>
<dbReference type="GO" id="GO:0016747">
    <property type="term" value="F:acyltransferase activity, transferring groups other than amino-acyl groups"/>
    <property type="evidence" value="ECO:0007669"/>
    <property type="project" value="InterPro"/>
</dbReference>
<dbReference type="PANTHER" id="PTHR43792">
    <property type="entry name" value="GNAT FAMILY, PUTATIVE (AFU_ORTHOLOGUE AFUA_3G00765)-RELATED-RELATED"/>
    <property type="match status" value="1"/>
</dbReference>
<evidence type="ECO:0000313" key="2">
    <source>
        <dbReference type="EMBL" id="AJE14706.1"/>
    </source>
</evidence>
<evidence type="ECO:0000313" key="4">
    <source>
        <dbReference type="Proteomes" id="UP000031271"/>
    </source>
</evidence>
<dbReference type="Gene3D" id="3.40.630.30">
    <property type="match status" value="1"/>
</dbReference>
<dbReference type="EMBL" id="FNHO01000004">
    <property type="protein sequence ID" value="SDM37617.1"/>
    <property type="molecule type" value="Genomic_DNA"/>
</dbReference>
<dbReference type="PANTHER" id="PTHR43792:SF1">
    <property type="entry name" value="N-ACETYLTRANSFERASE DOMAIN-CONTAINING PROTEIN"/>
    <property type="match status" value="1"/>
</dbReference>
<protein>
    <submittedName>
        <fullName evidence="2">GCN5 family acetyltransferase</fullName>
    </submittedName>
    <submittedName>
        <fullName evidence="3">Protein N-acetyltransferase, RimJ/RimL family</fullName>
    </submittedName>
</protein>
<dbReference type="InterPro" id="IPR051531">
    <property type="entry name" value="N-acetyltransferase"/>
</dbReference>
<dbReference type="Proteomes" id="UP000031271">
    <property type="component" value="Chromosome"/>
</dbReference>
<dbReference type="Pfam" id="PF13302">
    <property type="entry name" value="Acetyltransf_3"/>
    <property type="match status" value="1"/>
</dbReference>
<accession>A0A8D3XZV6</accession>
<proteinExistence type="predicted"/>
<sequence length="189" mass="20990">MADLNEIHTTRLLLRQWKPADRAPFAAMNADPRVMRHFPALLSRAESDAMADRCQALIEERGWGFWAVELKATGTFIGFVGLHTPSAALPFSPCVEIGWRLAAAYWGQGLASEAARAALGFGFGSLDLSEIVSFTAIENRRSRAVMERLGMRESEAFEHPGLPVGHPLRRHCLYRLERERFAAPLTAAD</sequence>
<keyword evidence="5" id="KW-1185">Reference proteome</keyword>
<dbReference type="KEGG" id="pbm:CL52_06480"/>
<dbReference type="GeneID" id="77259563"/>
<keyword evidence="2" id="KW-0808">Transferase</keyword>
<feature type="domain" description="N-acetyltransferase" evidence="1">
    <location>
        <begin position="12"/>
        <end position="179"/>
    </location>
</feature>
<dbReference type="SUPFAM" id="SSF55729">
    <property type="entry name" value="Acyl-CoA N-acyltransferases (Nat)"/>
    <property type="match status" value="1"/>
</dbReference>
<dbReference type="EMBL" id="CP007511">
    <property type="protein sequence ID" value="AJE14706.1"/>
    <property type="molecule type" value="Genomic_DNA"/>
</dbReference>
<gene>
    <name evidence="2" type="ORF">CL52_06480</name>
    <name evidence="3" type="ORF">SAMN05660875_104274</name>
</gene>
<reference evidence="2 4" key="3">
    <citation type="journal article" name="Genome Announc.">
        <title>Complete Genome Sequence of Pseudomonas balearica DSM 6083T.</title>
        <authorList>
            <person name="Bennasar-Figueras A."/>
            <person name="Salva-Serra F."/>
            <person name="Jaen-Luchoro D."/>
            <person name="Segui C."/>
            <person name="Aliaga F."/>
            <person name="Busquets A."/>
            <person name="Gomila M."/>
            <person name="Moore E.R."/>
            <person name="Lalucat J."/>
        </authorList>
    </citation>
    <scope>NUCLEOTIDE SEQUENCE [LARGE SCALE GENOMIC DNA]</scope>
    <source>
        <strain evidence="4">DSM 6083</strain>
        <strain evidence="2">DSM6083</strain>
    </source>
</reference>
<evidence type="ECO:0000313" key="3">
    <source>
        <dbReference type="EMBL" id="SDM37617.1"/>
    </source>
</evidence>
<reference evidence="4" key="1">
    <citation type="submission" date="2014-03" db="EMBL/GenBank/DDBJ databases">
        <title>Complete genome of Pseudomonas balearica DSM 6083T, a sewage water isolate from an enrichment with 2-methylnaphthalene.</title>
        <authorList>
            <person name="Salva-Serra F."/>
            <person name="Jaen-Luchoro D."/>
            <person name="Busquets A."/>
            <person name="Pena A."/>
            <person name="Gomila M."/>
            <person name="Bosch R."/>
            <person name="Nogales B."/>
            <person name="Garcia-Valdes E."/>
            <person name="Lalucat J."/>
            <person name="Bennasar A."/>
        </authorList>
    </citation>
    <scope>NUCLEOTIDE SEQUENCE [LARGE SCALE GENOMIC DNA]</scope>
    <source>
        <strain evidence="4">DSM 6083</strain>
    </source>
</reference>
<dbReference type="InterPro" id="IPR016181">
    <property type="entry name" value="Acyl_CoA_acyltransferase"/>
</dbReference>
<dbReference type="PROSITE" id="PS51186">
    <property type="entry name" value="GNAT"/>
    <property type="match status" value="1"/>
</dbReference>
<name>A0A8D3XZV6_9GAMM</name>
<evidence type="ECO:0000259" key="1">
    <source>
        <dbReference type="PROSITE" id="PS51186"/>
    </source>
</evidence>
<dbReference type="InterPro" id="IPR000182">
    <property type="entry name" value="GNAT_dom"/>
</dbReference>